<reference evidence="2" key="1">
    <citation type="submission" date="2025-08" db="UniProtKB">
        <authorList>
            <consortium name="Ensembl"/>
        </authorList>
    </citation>
    <scope>IDENTIFICATION</scope>
</reference>
<dbReference type="PANTHER" id="PTHR12517:SF0">
    <property type="entry name" value="INTERMEMBRANE LIPID TRANSFER PROTEIN VPS13B"/>
    <property type="match status" value="1"/>
</dbReference>
<protein>
    <submittedName>
        <fullName evidence="2">Uncharacterized protein</fullName>
    </submittedName>
</protein>
<dbReference type="Proteomes" id="UP000694392">
    <property type="component" value="Unplaced"/>
</dbReference>
<name>A0A8D0GE27_SPHPU</name>
<feature type="region of interest" description="Disordered" evidence="1">
    <location>
        <begin position="41"/>
        <end position="93"/>
    </location>
</feature>
<accession>A0A8D0GE27</accession>
<dbReference type="Ensembl" id="ENSSPUT00000005122.1">
    <property type="protein sequence ID" value="ENSSPUP00000004820.1"/>
    <property type="gene ID" value="ENSSPUG00000003737.1"/>
</dbReference>
<dbReference type="AlphaFoldDB" id="A0A8D0GE27"/>
<keyword evidence="3" id="KW-1185">Reference proteome</keyword>
<dbReference type="PANTHER" id="PTHR12517">
    <property type="entry name" value="VACUOLAR PROTEIN SORTING-ASSOCIATED PROTEIN 13B"/>
    <property type="match status" value="1"/>
</dbReference>
<evidence type="ECO:0000313" key="3">
    <source>
        <dbReference type="Proteomes" id="UP000694392"/>
    </source>
</evidence>
<sequence length="137" mass="15112">MDYCNNSGAVLLASMQGLAVNIDPVLYTWLMYQPQKRSSRHIQQPIGPVPLGMSATRKKEDDVSVGSAPLAKQQSNQASEYASSSVKTKTVTESRPLSVPVKAMLNSSESCRSPEERMKEFIGVVWNAVKRLTLQVR</sequence>
<feature type="compositionally biased region" description="Polar residues" evidence="1">
    <location>
        <begin position="72"/>
        <end position="82"/>
    </location>
</feature>
<proteinExistence type="predicted"/>
<evidence type="ECO:0000313" key="2">
    <source>
        <dbReference type="Ensembl" id="ENSSPUP00000004820.1"/>
    </source>
</evidence>
<dbReference type="InterPro" id="IPR039782">
    <property type="entry name" value="VPS13B"/>
</dbReference>
<dbReference type="GeneTree" id="ENSGT00940000154684"/>
<evidence type="ECO:0000256" key="1">
    <source>
        <dbReference type="SAM" id="MobiDB-lite"/>
    </source>
</evidence>
<reference evidence="2" key="2">
    <citation type="submission" date="2025-09" db="UniProtKB">
        <authorList>
            <consortium name="Ensembl"/>
        </authorList>
    </citation>
    <scope>IDENTIFICATION</scope>
</reference>
<organism evidence="2 3">
    <name type="scientific">Sphenodon punctatus</name>
    <name type="common">Tuatara</name>
    <name type="synonym">Hatteria punctata</name>
    <dbReference type="NCBI Taxonomy" id="8508"/>
    <lineage>
        <taxon>Eukaryota</taxon>
        <taxon>Metazoa</taxon>
        <taxon>Chordata</taxon>
        <taxon>Craniata</taxon>
        <taxon>Vertebrata</taxon>
        <taxon>Euteleostomi</taxon>
        <taxon>Lepidosauria</taxon>
        <taxon>Sphenodontia</taxon>
        <taxon>Sphenodontidae</taxon>
        <taxon>Sphenodon</taxon>
    </lineage>
</organism>